<comment type="caution">
    <text evidence="4">The sequence shown here is derived from an EMBL/GenBank/DDBJ whole genome shotgun (WGS) entry which is preliminary data.</text>
</comment>
<evidence type="ECO:0000256" key="2">
    <source>
        <dbReference type="PROSITE-ProRule" id="PRU00302"/>
    </source>
</evidence>
<name>A0A9D4KJ21_DREPO</name>
<accession>A0A9D4KJ21</accession>
<gene>
    <name evidence="4" type="ORF">DPMN_113981</name>
</gene>
<keyword evidence="1 2" id="KW-1015">Disulfide bond</keyword>
<proteinExistence type="predicted"/>
<dbReference type="EMBL" id="JAIWYP010000004">
    <property type="protein sequence ID" value="KAH3840531.1"/>
    <property type="molecule type" value="Genomic_DNA"/>
</dbReference>
<organism evidence="4 5">
    <name type="scientific">Dreissena polymorpha</name>
    <name type="common">Zebra mussel</name>
    <name type="synonym">Mytilus polymorpha</name>
    <dbReference type="NCBI Taxonomy" id="45954"/>
    <lineage>
        <taxon>Eukaryota</taxon>
        <taxon>Metazoa</taxon>
        <taxon>Spiralia</taxon>
        <taxon>Lophotrochozoa</taxon>
        <taxon>Mollusca</taxon>
        <taxon>Bivalvia</taxon>
        <taxon>Autobranchia</taxon>
        <taxon>Heteroconchia</taxon>
        <taxon>Euheterodonta</taxon>
        <taxon>Imparidentia</taxon>
        <taxon>Neoheterodontei</taxon>
        <taxon>Myida</taxon>
        <taxon>Dreissenoidea</taxon>
        <taxon>Dreissenidae</taxon>
        <taxon>Dreissena</taxon>
    </lineage>
</organism>
<dbReference type="InterPro" id="IPR000436">
    <property type="entry name" value="Sushi_SCR_CCP_dom"/>
</dbReference>
<keyword evidence="5" id="KW-1185">Reference proteome</keyword>
<dbReference type="AlphaFoldDB" id="A0A9D4KJ21"/>
<reference evidence="4" key="2">
    <citation type="submission" date="2020-11" db="EMBL/GenBank/DDBJ databases">
        <authorList>
            <person name="McCartney M.A."/>
            <person name="Auch B."/>
            <person name="Kono T."/>
            <person name="Mallez S."/>
            <person name="Becker A."/>
            <person name="Gohl D.M."/>
            <person name="Silverstein K.A.T."/>
            <person name="Koren S."/>
            <person name="Bechman K.B."/>
            <person name="Herman A."/>
            <person name="Abrahante J.E."/>
            <person name="Garbe J."/>
        </authorList>
    </citation>
    <scope>NUCLEOTIDE SEQUENCE</scope>
    <source>
        <strain evidence="4">Duluth1</strain>
        <tissue evidence="4">Whole animal</tissue>
    </source>
</reference>
<dbReference type="Gene3D" id="2.10.70.10">
    <property type="entry name" value="Complement Module, domain 1"/>
    <property type="match status" value="1"/>
</dbReference>
<dbReference type="CDD" id="cd00033">
    <property type="entry name" value="CCP"/>
    <property type="match status" value="1"/>
</dbReference>
<protein>
    <recommendedName>
        <fullName evidence="3">Sushi domain-containing protein</fullName>
    </recommendedName>
</protein>
<comment type="caution">
    <text evidence="2">Lacks conserved residue(s) required for the propagation of feature annotation.</text>
</comment>
<reference evidence="4" key="1">
    <citation type="journal article" date="2019" name="bioRxiv">
        <title>The Genome of the Zebra Mussel, Dreissena polymorpha: A Resource for Invasive Species Research.</title>
        <authorList>
            <person name="McCartney M.A."/>
            <person name="Auch B."/>
            <person name="Kono T."/>
            <person name="Mallez S."/>
            <person name="Zhang Y."/>
            <person name="Obille A."/>
            <person name="Becker A."/>
            <person name="Abrahante J.E."/>
            <person name="Garbe J."/>
            <person name="Badalamenti J.P."/>
            <person name="Herman A."/>
            <person name="Mangelson H."/>
            <person name="Liachko I."/>
            <person name="Sullivan S."/>
            <person name="Sone E.D."/>
            <person name="Koren S."/>
            <person name="Silverstein K.A.T."/>
            <person name="Beckman K.B."/>
            <person name="Gohl D.M."/>
        </authorList>
    </citation>
    <scope>NUCLEOTIDE SEQUENCE</scope>
    <source>
        <strain evidence="4">Duluth1</strain>
        <tissue evidence="4">Whole animal</tissue>
    </source>
</reference>
<sequence>MPSFLRTKHIFSSVECNTLDSVSGGQAQQWTDGTSTFANFTCDPGFSLTGEASIKCRSSGTWNFANPKCGECTINLTPSGIFSIFVELPLFIAPYPRKQQKPNHWLLSAFGKHMWPPSG</sequence>
<dbReference type="Proteomes" id="UP000828390">
    <property type="component" value="Unassembled WGS sequence"/>
</dbReference>
<evidence type="ECO:0000256" key="1">
    <source>
        <dbReference type="ARBA" id="ARBA00023157"/>
    </source>
</evidence>
<evidence type="ECO:0000313" key="4">
    <source>
        <dbReference type="EMBL" id="KAH3840531.1"/>
    </source>
</evidence>
<feature type="domain" description="Sushi" evidence="3">
    <location>
        <begin position="14"/>
        <end position="71"/>
    </location>
</feature>
<dbReference type="Pfam" id="PF00084">
    <property type="entry name" value="Sushi"/>
    <property type="match status" value="1"/>
</dbReference>
<dbReference type="SUPFAM" id="SSF57535">
    <property type="entry name" value="Complement control module/SCR domain"/>
    <property type="match status" value="1"/>
</dbReference>
<feature type="disulfide bond" evidence="2">
    <location>
        <begin position="42"/>
        <end position="69"/>
    </location>
</feature>
<evidence type="ECO:0000259" key="3">
    <source>
        <dbReference type="PROSITE" id="PS50923"/>
    </source>
</evidence>
<keyword evidence="2" id="KW-0768">Sushi</keyword>
<evidence type="ECO:0000313" key="5">
    <source>
        <dbReference type="Proteomes" id="UP000828390"/>
    </source>
</evidence>
<dbReference type="SMART" id="SM00032">
    <property type="entry name" value="CCP"/>
    <property type="match status" value="1"/>
</dbReference>
<dbReference type="InterPro" id="IPR035976">
    <property type="entry name" value="Sushi/SCR/CCP_sf"/>
</dbReference>
<dbReference type="PROSITE" id="PS50923">
    <property type="entry name" value="SUSHI"/>
    <property type="match status" value="1"/>
</dbReference>